<dbReference type="InterPro" id="IPR000835">
    <property type="entry name" value="HTH_MarR-typ"/>
</dbReference>
<dbReference type="PANTHER" id="PTHR18964">
    <property type="entry name" value="ROK (REPRESSOR, ORF, KINASE) FAMILY"/>
    <property type="match status" value="1"/>
</dbReference>
<dbReference type="InterPro" id="IPR036388">
    <property type="entry name" value="WH-like_DNA-bd_sf"/>
</dbReference>
<organism evidence="3 4">
    <name type="scientific">Martelella radicis</name>
    <dbReference type="NCBI Taxonomy" id="1397476"/>
    <lineage>
        <taxon>Bacteria</taxon>
        <taxon>Pseudomonadati</taxon>
        <taxon>Pseudomonadota</taxon>
        <taxon>Alphaproteobacteria</taxon>
        <taxon>Hyphomicrobiales</taxon>
        <taxon>Aurantimonadaceae</taxon>
        <taxon>Martelella</taxon>
    </lineage>
</organism>
<dbReference type="Pfam" id="PF12802">
    <property type="entry name" value="MarR_2"/>
    <property type="match status" value="1"/>
</dbReference>
<dbReference type="Proteomes" id="UP000530571">
    <property type="component" value="Unassembled WGS sequence"/>
</dbReference>
<dbReference type="InterPro" id="IPR036390">
    <property type="entry name" value="WH_DNA-bd_sf"/>
</dbReference>
<evidence type="ECO:0000259" key="2">
    <source>
        <dbReference type="Pfam" id="PF12802"/>
    </source>
</evidence>
<dbReference type="Pfam" id="PF00480">
    <property type="entry name" value="ROK"/>
    <property type="match status" value="1"/>
</dbReference>
<protein>
    <submittedName>
        <fullName evidence="3">Transcriptional regulator of PTS protein</fullName>
    </submittedName>
</protein>
<reference evidence="3 4" key="1">
    <citation type="submission" date="2020-08" db="EMBL/GenBank/DDBJ databases">
        <title>Genomic Encyclopedia of Type Strains, Phase IV (KMG-IV): sequencing the most valuable type-strain genomes for metagenomic binning, comparative biology and taxonomic classification.</title>
        <authorList>
            <person name="Goeker M."/>
        </authorList>
    </citation>
    <scope>NUCLEOTIDE SEQUENCE [LARGE SCALE GENOMIC DNA]</scope>
    <source>
        <strain evidence="3 4">DSM 28101</strain>
    </source>
</reference>
<evidence type="ECO:0000313" key="3">
    <source>
        <dbReference type="EMBL" id="MBB4124610.1"/>
    </source>
</evidence>
<dbReference type="Gene3D" id="1.10.10.10">
    <property type="entry name" value="Winged helix-like DNA-binding domain superfamily/Winged helix DNA-binding domain"/>
    <property type="match status" value="1"/>
</dbReference>
<proteinExistence type="inferred from homology"/>
<dbReference type="InterPro" id="IPR043129">
    <property type="entry name" value="ATPase_NBD"/>
</dbReference>
<dbReference type="SUPFAM" id="SSF53067">
    <property type="entry name" value="Actin-like ATPase domain"/>
    <property type="match status" value="1"/>
</dbReference>
<comment type="caution">
    <text evidence="3">The sequence shown here is derived from an EMBL/GenBank/DDBJ whole genome shotgun (WGS) entry which is preliminary data.</text>
</comment>
<dbReference type="PANTHER" id="PTHR18964:SF149">
    <property type="entry name" value="BIFUNCTIONAL UDP-N-ACETYLGLUCOSAMINE 2-EPIMERASE_N-ACETYLMANNOSAMINE KINASE"/>
    <property type="match status" value="1"/>
</dbReference>
<dbReference type="AlphaFoldDB" id="A0A7W6KR75"/>
<dbReference type="RefSeq" id="WP_183491452.1">
    <property type="nucleotide sequence ID" value="NZ_JACIDZ010000027.1"/>
</dbReference>
<sequence length="399" mass="44315">MLIGFDQIPSGANVSAADRDKARVFAAICESEDATRKRLAARMKLRPTTVSQLVKELIEDGVIRESQRVDAERQGRPEILLQPCPERFCVLMVHVVSHDIRCSLVDMAGRVISEDMTQLNDKEADNRVIYDRICALVDSVRAHAPEATEILGIGIAVPGIIDSANRRWVYSARWPAMRSLSFDEIADHTGLSIRADRNLNLELTTRLMRKPEEREGGVLFIHWGYGIGSAYAWKGMVIESSIGSFGEFGHWSVHAGAGRQCHCGEEGCLEAVAALWALLPEIREQFPDAPSDESAFEAYMKQHGLSGHPAIVRAVEAFIPALANLNKAFFADRIVLTGPLASSPEIFERLRQGFDALMPEYARGKCALYLARQGAQDVTQGATLPFFQSRMHEIFLRHD</sequence>
<keyword evidence="4" id="KW-1185">Reference proteome</keyword>
<dbReference type="InterPro" id="IPR000600">
    <property type="entry name" value="ROK"/>
</dbReference>
<gene>
    <name evidence="3" type="ORF">GGR30_004570</name>
</gene>
<dbReference type="EMBL" id="JACIDZ010000027">
    <property type="protein sequence ID" value="MBB4124610.1"/>
    <property type="molecule type" value="Genomic_DNA"/>
</dbReference>
<dbReference type="Gene3D" id="3.30.420.40">
    <property type="match status" value="2"/>
</dbReference>
<evidence type="ECO:0000256" key="1">
    <source>
        <dbReference type="ARBA" id="ARBA00006479"/>
    </source>
</evidence>
<name>A0A7W6KR75_9HYPH</name>
<feature type="domain" description="HTH marR-type" evidence="2">
    <location>
        <begin position="21"/>
        <end position="68"/>
    </location>
</feature>
<comment type="similarity">
    <text evidence="1">Belongs to the ROK (NagC/XylR) family.</text>
</comment>
<evidence type="ECO:0000313" key="4">
    <source>
        <dbReference type="Proteomes" id="UP000530571"/>
    </source>
</evidence>
<accession>A0A7W6KR75</accession>
<dbReference type="SUPFAM" id="SSF46785">
    <property type="entry name" value="Winged helix' DNA-binding domain"/>
    <property type="match status" value="1"/>
</dbReference>